<proteinExistence type="predicted"/>
<evidence type="ECO:0000313" key="2">
    <source>
        <dbReference type="Proteomes" id="UP000828390"/>
    </source>
</evidence>
<dbReference type="EMBL" id="JAIWYP010000009">
    <property type="protein sequence ID" value="KAH3773122.1"/>
    <property type="molecule type" value="Genomic_DNA"/>
</dbReference>
<evidence type="ECO:0000313" key="1">
    <source>
        <dbReference type="EMBL" id="KAH3773122.1"/>
    </source>
</evidence>
<keyword evidence="2" id="KW-1185">Reference proteome</keyword>
<organism evidence="1 2">
    <name type="scientific">Dreissena polymorpha</name>
    <name type="common">Zebra mussel</name>
    <name type="synonym">Mytilus polymorpha</name>
    <dbReference type="NCBI Taxonomy" id="45954"/>
    <lineage>
        <taxon>Eukaryota</taxon>
        <taxon>Metazoa</taxon>
        <taxon>Spiralia</taxon>
        <taxon>Lophotrochozoa</taxon>
        <taxon>Mollusca</taxon>
        <taxon>Bivalvia</taxon>
        <taxon>Autobranchia</taxon>
        <taxon>Heteroconchia</taxon>
        <taxon>Euheterodonta</taxon>
        <taxon>Imparidentia</taxon>
        <taxon>Neoheterodontei</taxon>
        <taxon>Myida</taxon>
        <taxon>Dreissenoidea</taxon>
        <taxon>Dreissenidae</taxon>
        <taxon>Dreissena</taxon>
    </lineage>
</organism>
<name>A0A9D4IHW6_DREPO</name>
<accession>A0A9D4IHW6</accession>
<reference evidence="1" key="2">
    <citation type="submission" date="2020-11" db="EMBL/GenBank/DDBJ databases">
        <authorList>
            <person name="McCartney M.A."/>
            <person name="Auch B."/>
            <person name="Kono T."/>
            <person name="Mallez S."/>
            <person name="Becker A."/>
            <person name="Gohl D.M."/>
            <person name="Silverstein K.A.T."/>
            <person name="Koren S."/>
            <person name="Bechman K.B."/>
            <person name="Herman A."/>
            <person name="Abrahante J.E."/>
            <person name="Garbe J."/>
        </authorList>
    </citation>
    <scope>NUCLEOTIDE SEQUENCE</scope>
    <source>
        <strain evidence="1">Duluth1</strain>
        <tissue evidence="1">Whole animal</tissue>
    </source>
</reference>
<dbReference type="AlphaFoldDB" id="A0A9D4IHW6"/>
<reference evidence="1" key="1">
    <citation type="journal article" date="2019" name="bioRxiv">
        <title>The Genome of the Zebra Mussel, Dreissena polymorpha: A Resource for Invasive Species Research.</title>
        <authorList>
            <person name="McCartney M.A."/>
            <person name="Auch B."/>
            <person name="Kono T."/>
            <person name="Mallez S."/>
            <person name="Zhang Y."/>
            <person name="Obille A."/>
            <person name="Becker A."/>
            <person name="Abrahante J.E."/>
            <person name="Garbe J."/>
            <person name="Badalamenti J.P."/>
            <person name="Herman A."/>
            <person name="Mangelson H."/>
            <person name="Liachko I."/>
            <person name="Sullivan S."/>
            <person name="Sone E.D."/>
            <person name="Koren S."/>
            <person name="Silverstein K.A.T."/>
            <person name="Beckman K.B."/>
            <person name="Gohl D.M."/>
        </authorList>
    </citation>
    <scope>NUCLEOTIDE SEQUENCE</scope>
    <source>
        <strain evidence="1">Duluth1</strain>
        <tissue evidence="1">Whole animal</tissue>
    </source>
</reference>
<gene>
    <name evidence="1" type="ORF">DPMN_174476</name>
</gene>
<dbReference type="Proteomes" id="UP000828390">
    <property type="component" value="Unassembled WGS sequence"/>
</dbReference>
<protein>
    <submittedName>
        <fullName evidence="1">Uncharacterized protein</fullName>
    </submittedName>
</protein>
<comment type="caution">
    <text evidence="1">The sequence shown here is derived from an EMBL/GenBank/DDBJ whole genome shotgun (WGS) entry which is preliminary data.</text>
</comment>
<sequence>MNAGSSKKTYSTCKTLTRPVSPLPALYKTLTVLFTESAAIVNRWIGYLVNFPLQ</sequence>